<organism evidence="8">
    <name type="scientific">Streptomyces sp. R21</name>
    <dbReference type="NCBI Taxonomy" id="3238627"/>
    <lineage>
        <taxon>Bacteria</taxon>
        <taxon>Bacillati</taxon>
        <taxon>Actinomycetota</taxon>
        <taxon>Actinomycetes</taxon>
        <taxon>Kitasatosporales</taxon>
        <taxon>Streptomycetaceae</taxon>
        <taxon>Streptomyces</taxon>
    </lineage>
</organism>
<dbReference type="EMBL" id="CP163435">
    <property type="protein sequence ID" value="XDQ25160.1"/>
    <property type="molecule type" value="Genomic_DNA"/>
</dbReference>
<evidence type="ECO:0000256" key="6">
    <source>
        <dbReference type="ARBA" id="ARBA00023033"/>
    </source>
</evidence>
<evidence type="ECO:0000256" key="3">
    <source>
        <dbReference type="ARBA" id="ARBA00022723"/>
    </source>
</evidence>
<evidence type="ECO:0000313" key="8">
    <source>
        <dbReference type="EMBL" id="XDQ25160.1"/>
    </source>
</evidence>
<dbReference type="PANTHER" id="PTHR46696:SF1">
    <property type="entry name" value="CYTOCHROME P450 YJIB-RELATED"/>
    <property type="match status" value="1"/>
</dbReference>
<dbReference type="PRINTS" id="PR00385">
    <property type="entry name" value="P450"/>
</dbReference>
<dbReference type="InterPro" id="IPR017972">
    <property type="entry name" value="Cyt_P450_CS"/>
</dbReference>
<gene>
    <name evidence="8" type="ORF">AB5J56_10915</name>
</gene>
<dbReference type="FunFam" id="1.10.630.10:FF:000018">
    <property type="entry name" value="Cytochrome P450 monooxygenase"/>
    <property type="match status" value="1"/>
</dbReference>
<evidence type="ECO:0000256" key="4">
    <source>
        <dbReference type="ARBA" id="ARBA00023002"/>
    </source>
</evidence>
<protein>
    <submittedName>
        <fullName evidence="8">Cytochrome P450</fullName>
    </submittedName>
</protein>
<keyword evidence="3 7" id="KW-0479">Metal-binding</keyword>
<evidence type="ECO:0000256" key="7">
    <source>
        <dbReference type="RuleBase" id="RU000461"/>
    </source>
</evidence>
<evidence type="ECO:0000256" key="2">
    <source>
        <dbReference type="ARBA" id="ARBA00022617"/>
    </source>
</evidence>
<dbReference type="InterPro" id="IPR001128">
    <property type="entry name" value="Cyt_P450"/>
</dbReference>
<dbReference type="RefSeq" id="WP_369232456.1">
    <property type="nucleotide sequence ID" value="NZ_CP163435.1"/>
</dbReference>
<proteinExistence type="inferred from homology"/>
<dbReference type="Gene3D" id="1.10.630.10">
    <property type="entry name" value="Cytochrome P450"/>
    <property type="match status" value="1"/>
</dbReference>
<dbReference type="SUPFAM" id="SSF48264">
    <property type="entry name" value="Cytochrome P450"/>
    <property type="match status" value="1"/>
</dbReference>
<dbReference type="CDD" id="cd11029">
    <property type="entry name" value="CYP107-like"/>
    <property type="match status" value="1"/>
</dbReference>
<evidence type="ECO:0000256" key="1">
    <source>
        <dbReference type="ARBA" id="ARBA00010617"/>
    </source>
</evidence>
<keyword evidence="2 7" id="KW-0349">Heme</keyword>
<comment type="similarity">
    <text evidence="1 7">Belongs to the cytochrome P450 family.</text>
</comment>
<dbReference type="PROSITE" id="PS00086">
    <property type="entry name" value="CYTOCHROME_P450"/>
    <property type="match status" value="1"/>
</dbReference>
<dbReference type="InterPro" id="IPR002397">
    <property type="entry name" value="Cyt_P450_B"/>
</dbReference>
<dbReference type="GO" id="GO:0020037">
    <property type="term" value="F:heme binding"/>
    <property type="evidence" value="ECO:0007669"/>
    <property type="project" value="InterPro"/>
</dbReference>
<dbReference type="GO" id="GO:0016705">
    <property type="term" value="F:oxidoreductase activity, acting on paired donors, with incorporation or reduction of molecular oxygen"/>
    <property type="evidence" value="ECO:0007669"/>
    <property type="project" value="InterPro"/>
</dbReference>
<dbReference type="GO" id="GO:0005506">
    <property type="term" value="F:iron ion binding"/>
    <property type="evidence" value="ECO:0007669"/>
    <property type="project" value="InterPro"/>
</dbReference>
<keyword evidence="6 7" id="KW-0503">Monooxygenase</keyword>
<dbReference type="PANTHER" id="PTHR46696">
    <property type="entry name" value="P450, PUTATIVE (EUROFUNG)-RELATED"/>
    <property type="match status" value="1"/>
</dbReference>
<evidence type="ECO:0000256" key="5">
    <source>
        <dbReference type="ARBA" id="ARBA00023004"/>
    </source>
</evidence>
<dbReference type="AlphaFoldDB" id="A0AB39P5W6"/>
<accession>A0AB39P5W6</accession>
<dbReference type="InterPro" id="IPR036396">
    <property type="entry name" value="Cyt_P450_sf"/>
</dbReference>
<reference evidence="8" key="1">
    <citation type="submission" date="2024-07" db="EMBL/GenBank/DDBJ databases">
        <authorList>
            <person name="Yu S.T."/>
        </authorList>
    </citation>
    <scope>NUCLEOTIDE SEQUENCE</scope>
    <source>
        <strain evidence="8">R21</strain>
    </source>
</reference>
<sequence length="404" mass="44354">MPDQPYVIDPAGADLHAEADRLRERGSAALVELPSGIPAWAPTQYETLKQLLADDRVSKDPGQHWPAWISGEYRETWVSLWVGVTNMFTAYGANHRRLRKLVSPAFTKRRTDALGPRIEEIAATLLDRMGEAPGGRVDLRSAYAHPLPMQVICELFGLPEDRRADIARLIEANMDTTATAEKAMATWQEIHELLAGLADLKREQPGDDMTTALIAARDEEGSQLTEPELIDTLLLVIGAGHETTVNLIGNAVHALLTHPDQLDRVLRREVPWSDVIEETLRWAPSIANLPLRYAVEDIKLPDGTLIPRGDAILATYAAAGRDPLKHGSDAASFDITRTDKEHLAFGHGVHYCIGAPLARLEASVALPALFERFPGLTLDETEGPARLADSFIGHGFRSLPVRLA</sequence>
<name>A0AB39P5W6_9ACTN</name>
<keyword evidence="4 7" id="KW-0560">Oxidoreductase</keyword>
<dbReference type="PRINTS" id="PR00359">
    <property type="entry name" value="BP450"/>
</dbReference>
<dbReference type="Pfam" id="PF00067">
    <property type="entry name" value="p450"/>
    <property type="match status" value="2"/>
</dbReference>
<keyword evidence="5 7" id="KW-0408">Iron</keyword>
<dbReference type="GO" id="GO:0004497">
    <property type="term" value="F:monooxygenase activity"/>
    <property type="evidence" value="ECO:0007669"/>
    <property type="project" value="UniProtKB-KW"/>
</dbReference>